<dbReference type="Proteomes" id="UP000342300">
    <property type="component" value="Unassembled WGS sequence"/>
</dbReference>
<sequence length="1595" mass="175648">MKLSTRDTRILLTFVNRVQDPSALAAMVTDDPDFGSKGIGMTRPATLALMETRRELPKGEFRQTDELLKVAHIGPDTLHDMAFSVAKLPAADKALLFFNHVKDAATLTAELESWGPGYASLNEALPADTIIELRERFPGGGIPSLETLLEIPGLSAEVLERIRFLFEPETTLTPGVARQSLAHAVTDILRADRQEILRASDPLSVVFGKLSSIEIDEDNAQHYRHRYEDALNLKAIGLLERAVDLLVNPGVNEFVTGAPVGILDPASLPANVIDAKWFRTAEKGLFLTPVGAPALIERLEAGSWVEALTVAESVFLNPSKDGIEVRKAHVSSLAPFPSSTVLLPAAPAVRVTCRGGGLGGALLGRPAPLDLSESLPPVPPDWSGPHSEVWINPLPVVPWTGSDNPGPTGFLPGGVIVGGGRSPSDGEPGQADEGKPTVLIGTFPGISILTGLPWPLPWVWPFPPGVGDKPFIDPGFPGIYVVQPQLNLTVKVQGCECIRRGTVERYTGQPNVEGGDYLWNEADDTIIEIRGPKDEKTVKVAGKDIGNTDLELRYSKDGMSATDSKGISVIYQRFTERDQPRSERTALPVIQPAPKVRIARTPPVHAYVETDLQKLKAKFELGFRGELKDALVDIRQVEVSTGPDFRVSLSASGNEWGRFDNDRFAVLKAEVYGPGRSYVRVRARNNIAHWGTDTLEVNVRFQPHWEVILESLLQGKQSLARNGATPEQVRASDERIARAFGYALESMEVDYAWLAHTDNAVIKAPAQEKWSVAAEDDKKFEVIQIVTSVESRKIDLEEKSGKLLAPKKDPKNYFLLHQDYEGKELQWENDGRLLAAAGEAVQLLYLQPCCAHAGPGVGVELEPPGVKRIDQGESIRLQAVGKPKAWMGVTGTYEWSCIAHPEGARFEFKPGPVTATQSVDFLTDTSGIYTFKVKYALLDAAGSWTYDVADGQIIFNIEAAVVLERNGDYSADDRKDHLHRPYYRERTVKEQPGAEIMVRNRKGGPLGKDFEVTCYCDPAIRFAESMGGKAIFSDGSSREFRFGIDPDFPFKAFARIGSSNVIEKFHIIGIQYLDLPKLKGDAVIIDVRVKPLAPPIADLGDGGVAPPESGDPNGGVAGTGVFVVTADGPNDISTPESDSEPENPIVNLILRTRDLGNAQACQGMLTLANFEQVNLTQGNQSTGLVLFAMKGMGQVLTPAVVYNSKAATRSEAIARYGEVNGVDEDQLAREFGSERLGTGWSAAWDMQLFVFFDIEGDPLRPRVLKRVEVLNYDGNRIVFQEEFGGRYLVASEAECVHDDPTEAIGQVLSYDPDNDAWTLENASREYWKFDSQGRLVEVGDARMSPASQLQALTQEWSGSQLLIRDSAQRAIPIALDGKGRFDTVNAPNQAQFKFVYRDRLLETIRLPESIEWSYEYGEQSLMTRITPPIGHAIEFEHYLGEDFGAVAKAIAEHYWGRTGKIRFGERELWVEYAVRVPEEPGREQEVQVLMPGNFRWRHHYDPTLQAVVRTEYSNTRSNPDFKLFQRVRYDTGSKLPSETEDKYGAVIRFVNAVLLHGKGRFSLAVYEPGNAFRSTRLTNDALIESATNEDTHTRT</sequence>
<evidence type="ECO:0000313" key="1">
    <source>
        <dbReference type="EMBL" id="MQM30931.1"/>
    </source>
</evidence>
<protein>
    <submittedName>
        <fullName evidence="1">Uncharacterized protein</fullName>
    </submittedName>
</protein>
<organism evidence="1 2">
    <name type="scientific">Candidatus Accumulibacter phosphatis</name>
    <dbReference type="NCBI Taxonomy" id="327160"/>
    <lineage>
        <taxon>Bacteria</taxon>
        <taxon>Pseudomonadati</taxon>
        <taxon>Pseudomonadota</taxon>
        <taxon>Betaproteobacteria</taxon>
        <taxon>Candidatus Accumulibacter</taxon>
    </lineage>
</organism>
<comment type="caution">
    <text evidence="1">The sequence shown here is derived from an EMBL/GenBank/DDBJ whole genome shotgun (WGS) entry which is preliminary data.</text>
</comment>
<gene>
    <name evidence="1" type="ORF">CRU78_10570</name>
</gene>
<accession>A0A6A7RTU1</accession>
<name>A0A6A7RTU1_9PROT</name>
<evidence type="ECO:0000313" key="2">
    <source>
        <dbReference type="Proteomes" id="UP000342300"/>
    </source>
</evidence>
<dbReference type="EMBL" id="PDHS01000237">
    <property type="protein sequence ID" value="MQM30931.1"/>
    <property type="molecule type" value="Genomic_DNA"/>
</dbReference>
<reference evidence="1 2" key="1">
    <citation type="submission" date="2017-09" db="EMBL/GenBank/DDBJ databases">
        <title>Metagenomic Analysis Reveals Denitrifying Candidatus Accumulibacter and Flanking Population as a Source of N2O.</title>
        <authorList>
            <person name="Gao H."/>
            <person name="Mao Y."/>
            <person name="Zhao X."/>
            <person name="Liu W.-T."/>
            <person name="Zhang T."/>
            <person name="Wells G."/>
        </authorList>
    </citation>
    <scope>NUCLEOTIDE SEQUENCE [LARGE SCALE GENOMIC DNA]</scope>
    <source>
        <strain evidence="1">CANDO_2_IC</strain>
    </source>
</reference>
<proteinExistence type="predicted"/>